<name>A0A3S5BCK5_9PLAT</name>
<organism evidence="1 2">
    <name type="scientific">Protopolystoma xenopodis</name>
    <dbReference type="NCBI Taxonomy" id="117903"/>
    <lineage>
        <taxon>Eukaryota</taxon>
        <taxon>Metazoa</taxon>
        <taxon>Spiralia</taxon>
        <taxon>Lophotrochozoa</taxon>
        <taxon>Platyhelminthes</taxon>
        <taxon>Monogenea</taxon>
        <taxon>Polyopisthocotylea</taxon>
        <taxon>Polystomatidea</taxon>
        <taxon>Polystomatidae</taxon>
        <taxon>Protopolystoma</taxon>
    </lineage>
</organism>
<dbReference type="AlphaFoldDB" id="A0A3S5BCK5"/>
<reference evidence="1" key="1">
    <citation type="submission" date="2018-11" db="EMBL/GenBank/DDBJ databases">
        <authorList>
            <consortium name="Pathogen Informatics"/>
        </authorList>
    </citation>
    <scope>NUCLEOTIDE SEQUENCE</scope>
</reference>
<evidence type="ECO:0000313" key="2">
    <source>
        <dbReference type="Proteomes" id="UP000784294"/>
    </source>
</evidence>
<sequence length="156" mass="17455">MFKMTNIGRIDEIESFGAIGKIGIIREKNQQLWLKTIGEVVNFGHIVDFLAIIAASEILEFDDNSSINNINEISETEHFLDLCHNNSISFVGALVRPAETASPQTGLIPLEIPRTSLKALCMRRFVTRYVSSQVTTIALVFSSHRTRSIDSNFRNA</sequence>
<gene>
    <name evidence="1" type="ORF">PXEA_LOCUS12942</name>
</gene>
<protein>
    <submittedName>
        <fullName evidence="1">Uncharacterized protein</fullName>
    </submittedName>
</protein>
<keyword evidence="2" id="KW-1185">Reference proteome</keyword>
<accession>A0A3S5BCK5</accession>
<comment type="caution">
    <text evidence="1">The sequence shown here is derived from an EMBL/GenBank/DDBJ whole genome shotgun (WGS) entry which is preliminary data.</text>
</comment>
<evidence type="ECO:0000313" key="1">
    <source>
        <dbReference type="EMBL" id="VEL19502.1"/>
    </source>
</evidence>
<dbReference type="Proteomes" id="UP000784294">
    <property type="component" value="Unassembled WGS sequence"/>
</dbReference>
<dbReference type="EMBL" id="CAAALY010041842">
    <property type="protein sequence ID" value="VEL19502.1"/>
    <property type="molecule type" value="Genomic_DNA"/>
</dbReference>
<proteinExistence type="predicted"/>